<proteinExistence type="predicted"/>
<organism evidence="1 2">
    <name type="scientific">Panagrolaimus davidi</name>
    <dbReference type="NCBI Taxonomy" id="227884"/>
    <lineage>
        <taxon>Eukaryota</taxon>
        <taxon>Metazoa</taxon>
        <taxon>Ecdysozoa</taxon>
        <taxon>Nematoda</taxon>
        <taxon>Chromadorea</taxon>
        <taxon>Rhabditida</taxon>
        <taxon>Tylenchina</taxon>
        <taxon>Panagrolaimomorpha</taxon>
        <taxon>Panagrolaimoidea</taxon>
        <taxon>Panagrolaimidae</taxon>
        <taxon>Panagrolaimus</taxon>
    </lineage>
</organism>
<dbReference type="WBParaSite" id="PDA_v2.g21296.t1">
    <property type="protein sequence ID" value="PDA_v2.g21296.t1"/>
    <property type="gene ID" value="PDA_v2.g21296"/>
</dbReference>
<dbReference type="Proteomes" id="UP000887578">
    <property type="component" value="Unplaced"/>
</dbReference>
<reference evidence="2" key="1">
    <citation type="submission" date="2022-11" db="UniProtKB">
        <authorList>
            <consortium name="WormBaseParasite"/>
        </authorList>
    </citation>
    <scope>IDENTIFICATION</scope>
</reference>
<dbReference type="AlphaFoldDB" id="A0A914PY01"/>
<name>A0A914PY01_9BILA</name>
<sequence>MSNRNRFIATDIFKNDYHVFVTAFNGKINGYPFVAQKECGFFEFDEKFFIANLPMLFTSKCKAAVFNILDWEPNNVIEFCKIIRNSLNERNVPCCFINGDYYAASSCLVKANISAEIGEFVFVLFFIGDVINVSKLEYTKNGYDCKTSNVFEYRRIPPNRIIQQIFGDCNPQKIILGAPESDHPGKQWLKQNALKNMKPKIIDVENSIGLNNQNYLIETEKYFSDHKYVKFHVIPKVQNQFVLGLLFAKNMWFESFDTENKNLPFEETKILPRIGVEIMLGYFISDSTSKKLVQLKKVTLHSNAHQWKVTLTIDADNIPIYDFWAIGCDRIFELPEYLDKMLQTKVPVIGLYENLSVICVNGKDGKYKFLDSWNGSFGEELVISFDKKKPQFCKNALESLRTKPSYCVYDLMQIMSLPPETIEKIPRWFFNLVSDSEHPLLLEYDNFDGSKKRESPEFFFSLLIKEHIKAIKDETGENSKELVFCIPNYTGEPKELLENGIQKACKLLEVGCSIIQYERRFT</sequence>
<keyword evidence="1" id="KW-1185">Reference proteome</keyword>
<dbReference type="Gene3D" id="3.30.420.40">
    <property type="match status" value="1"/>
</dbReference>
<evidence type="ECO:0000313" key="2">
    <source>
        <dbReference type="WBParaSite" id="PDA_v2.g21296.t1"/>
    </source>
</evidence>
<protein>
    <submittedName>
        <fullName evidence="2">Uncharacterized protein</fullName>
    </submittedName>
</protein>
<accession>A0A914PY01</accession>
<evidence type="ECO:0000313" key="1">
    <source>
        <dbReference type="Proteomes" id="UP000887578"/>
    </source>
</evidence>